<sequence>MREERKKIYSSIWLENIFEIPSTLCSPQALTGSQYVPLPKSVENTEPIRRYSSLPVFKQNFISFCYSFKQASSLHPYPFFSLSLYLSLLSSLKLGCVTGFECIKKPEEKVSGVKNTICHQFL</sequence>
<evidence type="ECO:0000313" key="2">
    <source>
        <dbReference type="Proteomes" id="UP001054945"/>
    </source>
</evidence>
<reference evidence="1 2" key="1">
    <citation type="submission" date="2021-06" db="EMBL/GenBank/DDBJ databases">
        <title>Caerostris extrusa draft genome.</title>
        <authorList>
            <person name="Kono N."/>
            <person name="Arakawa K."/>
        </authorList>
    </citation>
    <scope>NUCLEOTIDE SEQUENCE [LARGE SCALE GENOMIC DNA]</scope>
</reference>
<dbReference type="AlphaFoldDB" id="A0AAV4XEL4"/>
<name>A0AAV4XEL4_CAEEX</name>
<dbReference type="EMBL" id="BPLR01000228">
    <property type="protein sequence ID" value="GIY93058.1"/>
    <property type="molecule type" value="Genomic_DNA"/>
</dbReference>
<protein>
    <submittedName>
        <fullName evidence="1">Uncharacterized protein</fullName>
    </submittedName>
</protein>
<proteinExistence type="predicted"/>
<evidence type="ECO:0000313" key="1">
    <source>
        <dbReference type="EMBL" id="GIY93058.1"/>
    </source>
</evidence>
<accession>A0AAV4XEL4</accession>
<dbReference type="Proteomes" id="UP001054945">
    <property type="component" value="Unassembled WGS sequence"/>
</dbReference>
<keyword evidence="2" id="KW-1185">Reference proteome</keyword>
<gene>
    <name evidence="1" type="primary">AVEN_24004_1</name>
    <name evidence="1" type="ORF">CEXT_249991</name>
</gene>
<comment type="caution">
    <text evidence="1">The sequence shown here is derived from an EMBL/GenBank/DDBJ whole genome shotgun (WGS) entry which is preliminary data.</text>
</comment>
<organism evidence="1 2">
    <name type="scientific">Caerostris extrusa</name>
    <name type="common">Bark spider</name>
    <name type="synonym">Caerostris bankana</name>
    <dbReference type="NCBI Taxonomy" id="172846"/>
    <lineage>
        <taxon>Eukaryota</taxon>
        <taxon>Metazoa</taxon>
        <taxon>Ecdysozoa</taxon>
        <taxon>Arthropoda</taxon>
        <taxon>Chelicerata</taxon>
        <taxon>Arachnida</taxon>
        <taxon>Araneae</taxon>
        <taxon>Araneomorphae</taxon>
        <taxon>Entelegynae</taxon>
        <taxon>Araneoidea</taxon>
        <taxon>Araneidae</taxon>
        <taxon>Caerostris</taxon>
    </lineage>
</organism>